<protein>
    <submittedName>
        <fullName evidence="2">Hemin-degrading factor</fullName>
    </submittedName>
</protein>
<feature type="domain" description="Haemin-degrading HemS/ChuX" evidence="1">
    <location>
        <begin position="223"/>
        <end position="353"/>
    </location>
</feature>
<accession>A0ABT2YU16</accession>
<dbReference type="CDD" id="cd16831">
    <property type="entry name" value="HemS-like_C"/>
    <property type="match status" value="1"/>
</dbReference>
<evidence type="ECO:0000259" key="1">
    <source>
        <dbReference type="Pfam" id="PF05171"/>
    </source>
</evidence>
<sequence length="357" mass="40121">MSLPELFNKPVQETELAVKYSDYVKENPKARRRDVAKAIEVTELEVIESQIGLQSLYLNGDFKSLLKDLPNLGYVMILLRNEYAVHERKGIYSNVKVGGPMGMGLIISDDKRIDLRLFLKLWKHGFAVRETVGAVDRYSLQFFDAEGVAIQKLYLQPESDLQAFETLVKTYANEEQNVAIELAEASAEESFAEDAEVDQAKLVEDWSNMTDVHQFMGLLKNHNVSREQSFKLVGSKFAQSFDVNKLEDVLQTVSKEQVPIMCFVGNKGGIQIHSGEVNKIVKMGDWLNVLDPEFNLHLLMSGVTSGWVIRKPSSDGIITSLELYDADSNQVAQFFGKRVEQHPENLAWGAIAEGVIS</sequence>
<gene>
    <name evidence="2" type="ORF">OFY17_10910</name>
</gene>
<evidence type="ECO:0000313" key="3">
    <source>
        <dbReference type="Proteomes" id="UP001209713"/>
    </source>
</evidence>
<keyword evidence="3" id="KW-1185">Reference proteome</keyword>
<dbReference type="RefSeq" id="WP_263530768.1">
    <property type="nucleotide sequence ID" value="NZ_JAOVZB010000005.1"/>
</dbReference>
<dbReference type="InterPro" id="IPR053733">
    <property type="entry name" value="Heme_Transport_Util_sf"/>
</dbReference>
<proteinExistence type="predicted"/>
<evidence type="ECO:0000313" key="2">
    <source>
        <dbReference type="EMBL" id="MCV2403387.1"/>
    </source>
</evidence>
<dbReference type="EMBL" id="JAOVZB010000005">
    <property type="protein sequence ID" value="MCV2403387.1"/>
    <property type="molecule type" value="Genomic_DNA"/>
</dbReference>
<dbReference type="CDD" id="cd16830">
    <property type="entry name" value="HemS-like_N"/>
    <property type="match status" value="1"/>
</dbReference>
<dbReference type="InterPro" id="IPR007845">
    <property type="entry name" value="HemS/ChuX_dom"/>
</dbReference>
<organism evidence="2 3">
    <name type="scientific">Marinomonas sargassi</name>
    <dbReference type="NCBI Taxonomy" id="2984494"/>
    <lineage>
        <taxon>Bacteria</taxon>
        <taxon>Pseudomonadati</taxon>
        <taxon>Pseudomonadota</taxon>
        <taxon>Gammaproteobacteria</taxon>
        <taxon>Oceanospirillales</taxon>
        <taxon>Oceanospirillaceae</taxon>
        <taxon>Marinomonas</taxon>
    </lineage>
</organism>
<name>A0ABT2YU16_9GAMM</name>
<dbReference type="Proteomes" id="UP001209713">
    <property type="component" value="Unassembled WGS sequence"/>
</dbReference>
<dbReference type="SUPFAM" id="SSF144064">
    <property type="entry name" value="Heme iron utilization protein-like"/>
    <property type="match status" value="1"/>
</dbReference>
<reference evidence="2 3" key="1">
    <citation type="submission" date="2022-10" db="EMBL/GenBank/DDBJ databases">
        <title>Marinomonas transparenta sp. nov. and Marinomonas sargassi sp. nov., isolated from marine alga (Sargassum natans (L.) Gaillon).</title>
        <authorList>
            <person name="Wang Y."/>
        </authorList>
    </citation>
    <scope>NUCLEOTIDE SEQUENCE [LARGE SCALE GENOMIC DNA]</scope>
    <source>
        <strain evidence="2 3">C2222</strain>
    </source>
</reference>
<dbReference type="Gene3D" id="3.40.1570.10">
    <property type="entry name" value="HemS/ChuS/ChuX like domains"/>
    <property type="match status" value="2"/>
</dbReference>
<dbReference type="Pfam" id="PF05171">
    <property type="entry name" value="HemS"/>
    <property type="match status" value="2"/>
</dbReference>
<comment type="caution">
    <text evidence="2">The sequence shown here is derived from an EMBL/GenBank/DDBJ whole genome shotgun (WGS) entry which is preliminary data.</text>
</comment>
<feature type="domain" description="Haemin-degrading HemS/ChuX" evidence="1">
    <location>
        <begin position="41"/>
        <end position="171"/>
    </location>
</feature>